<evidence type="ECO:0000256" key="8">
    <source>
        <dbReference type="RuleBase" id="RU363032"/>
    </source>
</evidence>
<feature type="domain" description="ABC transmembrane type-1" evidence="9">
    <location>
        <begin position="88"/>
        <end position="292"/>
    </location>
</feature>
<dbReference type="Proteomes" id="UP000308000">
    <property type="component" value="Unassembled WGS sequence"/>
</dbReference>
<sequence>MVRAHRWSAVSRARSKEALVGLLLVAPPTLVLLFLVVIPAWQAVTFSLGIVPADNVAYNSSLNLIRSDTPTLAVFRRLFATRSFTQNLGLTFFVTFATMTLLTLVSYALALYARFNRGRLSGLVRTLYLIPMFVPAIIAGYALTIFYGDHGVFQAALNRMGLPYHSPIGAGWGIVLGQLWVSIPFAVLMLSSGLDGVAEEQVEVARDAGASFWVILWRILLPLNFIPLLIVLTFTFIGVFGSFTIPYLLGGNAPQMLGVSMQLNFSAFRQQQIAVALAVFSFLVCAVAGYLYVYATTRRQQGAA</sequence>
<dbReference type="PANTHER" id="PTHR42929">
    <property type="entry name" value="INNER MEMBRANE ABC TRANSPORTER PERMEASE PROTEIN YDCU-RELATED-RELATED"/>
    <property type="match status" value="1"/>
</dbReference>
<dbReference type="RefSeq" id="WP_138223676.1">
    <property type="nucleotide sequence ID" value="NZ_BSUI01000005.1"/>
</dbReference>
<dbReference type="PANTHER" id="PTHR42929:SF1">
    <property type="entry name" value="INNER MEMBRANE ABC TRANSPORTER PERMEASE PROTEIN YDCU-RELATED"/>
    <property type="match status" value="1"/>
</dbReference>
<keyword evidence="7 8" id="KW-0472">Membrane</keyword>
<evidence type="ECO:0000256" key="4">
    <source>
        <dbReference type="ARBA" id="ARBA00022475"/>
    </source>
</evidence>
<evidence type="ECO:0000256" key="5">
    <source>
        <dbReference type="ARBA" id="ARBA00022692"/>
    </source>
</evidence>
<name>A0AAJ5F634_9DEIO</name>
<feature type="transmembrane region" description="Helical" evidence="8">
    <location>
        <begin position="225"/>
        <end position="249"/>
    </location>
</feature>
<feature type="transmembrane region" description="Helical" evidence="8">
    <location>
        <begin position="168"/>
        <end position="190"/>
    </location>
</feature>
<dbReference type="InterPro" id="IPR035906">
    <property type="entry name" value="MetI-like_sf"/>
</dbReference>
<evidence type="ECO:0000256" key="2">
    <source>
        <dbReference type="ARBA" id="ARBA00007069"/>
    </source>
</evidence>
<dbReference type="Pfam" id="PF00528">
    <property type="entry name" value="BPD_transp_1"/>
    <property type="match status" value="1"/>
</dbReference>
<dbReference type="EMBL" id="VBRC01000001">
    <property type="protein sequence ID" value="TLK32249.1"/>
    <property type="molecule type" value="Genomic_DNA"/>
</dbReference>
<feature type="transmembrane region" description="Helical" evidence="8">
    <location>
        <begin position="273"/>
        <end position="295"/>
    </location>
</feature>
<dbReference type="InterPro" id="IPR000515">
    <property type="entry name" value="MetI-like"/>
</dbReference>
<feature type="transmembrane region" description="Helical" evidence="8">
    <location>
        <begin position="92"/>
        <end position="115"/>
    </location>
</feature>
<reference evidence="11 12" key="1">
    <citation type="submission" date="2019-04" db="EMBL/GenBank/DDBJ databases">
        <title>Deinococcus metalilatus MA1002 mutant No.5.</title>
        <authorList>
            <person name="Park W."/>
            <person name="Park C."/>
        </authorList>
    </citation>
    <scope>NUCLEOTIDE SEQUENCE [LARGE SCALE GENOMIC DNA]</scope>
    <source>
        <strain evidence="11 12">MA1002-m5</strain>
    </source>
</reference>
<dbReference type="AlphaFoldDB" id="A0AAJ5F634"/>
<feature type="transmembrane region" description="Helical" evidence="8">
    <location>
        <begin position="20"/>
        <end position="41"/>
    </location>
</feature>
<dbReference type="GO" id="GO:0055085">
    <property type="term" value="P:transmembrane transport"/>
    <property type="evidence" value="ECO:0007669"/>
    <property type="project" value="InterPro"/>
</dbReference>
<keyword evidence="6 8" id="KW-1133">Transmembrane helix</keyword>
<keyword evidence="13" id="KW-1185">Reference proteome</keyword>
<evidence type="ECO:0000256" key="1">
    <source>
        <dbReference type="ARBA" id="ARBA00004651"/>
    </source>
</evidence>
<accession>A0AAJ5F634</accession>
<evidence type="ECO:0000313" key="13">
    <source>
        <dbReference type="Proteomes" id="UP000536909"/>
    </source>
</evidence>
<evidence type="ECO:0000313" key="10">
    <source>
        <dbReference type="EMBL" id="MBB5295687.1"/>
    </source>
</evidence>
<evidence type="ECO:0000313" key="11">
    <source>
        <dbReference type="EMBL" id="TLK32249.1"/>
    </source>
</evidence>
<organism evidence="11 12">
    <name type="scientific">Deinococcus metallilatus</name>
    <dbReference type="NCBI Taxonomy" id="1211322"/>
    <lineage>
        <taxon>Bacteria</taxon>
        <taxon>Thermotogati</taxon>
        <taxon>Deinococcota</taxon>
        <taxon>Deinococci</taxon>
        <taxon>Deinococcales</taxon>
        <taxon>Deinococcaceae</taxon>
        <taxon>Deinococcus</taxon>
    </lineage>
</organism>
<dbReference type="Gene3D" id="1.10.3720.10">
    <property type="entry name" value="MetI-like"/>
    <property type="match status" value="1"/>
</dbReference>
<dbReference type="Proteomes" id="UP000536909">
    <property type="component" value="Unassembled WGS sequence"/>
</dbReference>
<dbReference type="GO" id="GO:0005886">
    <property type="term" value="C:plasma membrane"/>
    <property type="evidence" value="ECO:0007669"/>
    <property type="project" value="UniProtKB-SubCell"/>
</dbReference>
<dbReference type="CDD" id="cd06261">
    <property type="entry name" value="TM_PBP2"/>
    <property type="match status" value="1"/>
</dbReference>
<keyword evidence="5 8" id="KW-0812">Transmembrane</keyword>
<feature type="transmembrane region" description="Helical" evidence="8">
    <location>
        <begin position="127"/>
        <end position="148"/>
    </location>
</feature>
<dbReference type="SUPFAM" id="SSF161098">
    <property type="entry name" value="MetI-like"/>
    <property type="match status" value="1"/>
</dbReference>
<evidence type="ECO:0000256" key="6">
    <source>
        <dbReference type="ARBA" id="ARBA00022989"/>
    </source>
</evidence>
<evidence type="ECO:0000259" key="9">
    <source>
        <dbReference type="PROSITE" id="PS50928"/>
    </source>
</evidence>
<proteinExistence type="inferred from homology"/>
<protein>
    <submittedName>
        <fullName evidence="10">ABC-type spermidine/putrescine transport system permease subunit I</fullName>
    </submittedName>
    <submittedName>
        <fullName evidence="11">Sugar ABC transporter permease</fullName>
    </submittedName>
</protein>
<dbReference type="EMBL" id="JACHFV010000008">
    <property type="protein sequence ID" value="MBB5295687.1"/>
    <property type="molecule type" value="Genomic_DNA"/>
</dbReference>
<dbReference type="PROSITE" id="PS50928">
    <property type="entry name" value="ABC_TM1"/>
    <property type="match status" value="1"/>
</dbReference>
<evidence type="ECO:0000313" key="12">
    <source>
        <dbReference type="Proteomes" id="UP000308000"/>
    </source>
</evidence>
<evidence type="ECO:0000256" key="7">
    <source>
        <dbReference type="ARBA" id="ARBA00023136"/>
    </source>
</evidence>
<keyword evidence="4" id="KW-1003">Cell membrane</keyword>
<keyword evidence="3 8" id="KW-0813">Transport</keyword>
<comment type="caution">
    <text evidence="11">The sequence shown here is derived from an EMBL/GenBank/DDBJ whole genome shotgun (WGS) entry which is preliminary data.</text>
</comment>
<evidence type="ECO:0000256" key="3">
    <source>
        <dbReference type="ARBA" id="ARBA00022448"/>
    </source>
</evidence>
<comment type="subcellular location">
    <subcellularLocation>
        <location evidence="1 8">Cell membrane</location>
        <topology evidence="1 8">Multi-pass membrane protein</topology>
    </subcellularLocation>
</comment>
<reference evidence="10 13" key="2">
    <citation type="submission" date="2020-08" db="EMBL/GenBank/DDBJ databases">
        <title>Genomic Encyclopedia of Type Strains, Phase IV (KMG-IV): sequencing the most valuable type-strain genomes for metagenomic binning, comparative biology and taxonomic classification.</title>
        <authorList>
            <person name="Goeker M."/>
        </authorList>
    </citation>
    <scope>NUCLEOTIDE SEQUENCE [LARGE SCALE GENOMIC DNA]</scope>
    <source>
        <strain evidence="10 13">DSM 105434</strain>
    </source>
</reference>
<comment type="similarity">
    <text evidence="2">Belongs to the binding-protein-dependent transport system permease family. CysTW subfamily.</text>
</comment>
<gene>
    <name evidence="11" type="ORF">FCS05_02050</name>
    <name evidence="10" type="ORF">HNQ10_002526</name>
</gene>